<evidence type="ECO:0000313" key="2">
    <source>
        <dbReference type="Proteomes" id="UP000294933"/>
    </source>
</evidence>
<gene>
    <name evidence="1" type="ORF">BD410DRAFT_155697</name>
</gene>
<protein>
    <submittedName>
        <fullName evidence="1">Uncharacterized protein</fullName>
    </submittedName>
</protein>
<dbReference type="AlphaFoldDB" id="A0A4Y7PHD1"/>
<dbReference type="EMBL" id="ML170302">
    <property type="protein sequence ID" value="TDL14873.1"/>
    <property type="molecule type" value="Genomic_DNA"/>
</dbReference>
<name>A0A4Y7PHD1_9AGAM</name>
<dbReference type="Proteomes" id="UP000294933">
    <property type="component" value="Unassembled WGS sequence"/>
</dbReference>
<evidence type="ECO:0000313" key="1">
    <source>
        <dbReference type="EMBL" id="TDL14873.1"/>
    </source>
</evidence>
<keyword evidence="2" id="KW-1185">Reference proteome</keyword>
<sequence>MRISTFTGTKLPKNFQLRTLQRHLEHRETLQSLCLAMRQSQIPRADLMQRCAGVTSLARV</sequence>
<proteinExistence type="predicted"/>
<accession>A0A4Y7PHD1</accession>
<dbReference type="VEuPathDB" id="FungiDB:BD410DRAFT_155697"/>
<organism evidence="1 2">
    <name type="scientific">Rickenella mellea</name>
    <dbReference type="NCBI Taxonomy" id="50990"/>
    <lineage>
        <taxon>Eukaryota</taxon>
        <taxon>Fungi</taxon>
        <taxon>Dikarya</taxon>
        <taxon>Basidiomycota</taxon>
        <taxon>Agaricomycotina</taxon>
        <taxon>Agaricomycetes</taxon>
        <taxon>Hymenochaetales</taxon>
        <taxon>Rickenellaceae</taxon>
        <taxon>Rickenella</taxon>
    </lineage>
</organism>
<reference evidence="1 2" key="1">
    <citation type="submission" date="2018-06" db="EMBL/GenBank/DDBJ databases">
        <title>A transcriptomic atlas of mushroom development highlights an independent origin of complex multicellularity.</title>
        <authorList>
            <consortium name="DOE Joint Genome Institute"/>
            <person name="Krizsan K."/>
            <person name="Almasi E."/>
            <person name="Merenyi Z."/>
            <person name="Sahu N."/>
            <person name="Viragh M."/>
            <person name="Koszo T."/>
            <person name="Mondo S."/>
            <person name="Kiss B."/>
            <person name="Balint B."/>
            <person name="Kues U."/>
            <person name="Barry K."/>
            <person name="Hegedus J.C."/>
            <person name="Henrissat B."/>
            <person name="Johnson J."/>
            <person name="Lipzen A."/>
            <person name="Ohm R."/>
            <person name="Nagy I."/>
            <person name="Pangilinan J."/>
            <person name="Yan J."/>
            <person name="Xiong Y."/>
            <person name="Grigoriev I.V."/>
            <person name="Hibbett D.S."/>
            <person name="Nagy L.G."/>
        </authorList>
    </citation>
    <scope>NUCLEOTIDE SEQUENCE [LARGE SCALE GENOMIC DNA]</scope>
    <source>
        <strain evidence="1 2">SZMC22713</strain>
    </source>
</reference>